<feature type="compositionally biased region" description="Basic and acidic residues" evidence="1">
    <location>
        <begin position="106"/>
        <end position="123"/>
    </location>
</feature>
<dbReference type="RefSeq" id="WP_183403018.1">
    <property type="nucleotide sequence ID" value="NZ_JACHGG010000002.1"/>
</dbReference>
<evidence type="ECO:0000256" key="2">
    <source>
        <dbReference type="SAM" id="SignalP"/>
    </source>
</evidence>
<sequence length="163" mass="19335">MKKQLFSLALLLGLSSSIVSTSFATDLRQDDGRQGREQRHNRRQDHDRRGQFSAQERQRRTDELAKELDLSKKQKSKIEKIFQDQQQQMQALRGRSGQDRGQQMSEFKRIRENTDKQLKDALSKKQYAQLEAKRQERMRQMSNRRDRQQDHQGTDRRGFGGRS</sequence>
<reference evidence="3 4" key="1">
    <citation type="submission" date="2020-08" db="EMBL/GenBank/DDBJ databases">
        <title>Genomic Encyclopedia of Type Strains, Phase IV (KMG-IV): sequencing the most valuable type-strain genomes for metagenomic binning, comparative biology and taxonomic classification.</title>
        <authorList>
            <person name="Goeker M."/>
        </authorList>
    </citation>
    <scope>NUCLEOTIDE SEQUENCE [LARGE SCALE GENOMIC DNA]</scope>
    <source>
        <strain evidence="3 4">DSM 26718</strain>
    </source>
</reference>
<evidence type="ECO:0000256" key="1">
    <source>
        <dbReference type="SAM" id="MobiDB-lite"/>
    </source>
</evidence>
<evidence type="ECO:0000313" key="3">
    <source>
        <dbReference type="EMBL" id="MBB6058808.1"/>
    </source>
</evidence>
<feature type="compositionally biased region" description="Basic and acidic residues" evidence="1">
    <location>
        <begin position="131"/>
        <end position="163"/>
    </location>
</feature>
<feature type="compositionally biased region" description="Basic and acidic residues" evidence="1">
    <location>
        <begin position="28"/>
        <end position="82"/>
    </location>
</feature>
<keyword evidence="2" id="KW-0732">Signal</keyword>
<feature type="signal peptide" evidence="2">
    <location>
        <begin position="1"/>
        <end position="24"/>
    </location>
</feature>
<name>A0A7W9WBA9_9BACT</name>
<accession>A0A7W9WBA9</accession>
<gene>
    <name evidence="3" type="ORF">HNQ93_001654</name>
</gene>
<keyword evidence="4" id="KW-1185">Reference proteome</keyword>
<evidence type="ECO:0000313" key="4">
    <source>
        <dbReference type="Proteomes" id="UP000532746"/>
    </source>
</evidence>
<dbReference type="EMBL" id="JACHGG010000002">
    <property type="protein sequence ID" value="MBB6058808.1"/>
    <property type="molecule type" value="Genomic_DNA"/>
</dbReference>
<proteinExistence type="predicted"/>
<feature type="region of interest" description="Disordered" evidence="1">
    <location>
        <begin position="28"/>
        <end position="163"/>
    </location>
</feature>
<comment type="caution">
    <text evidence="3">The sequence shown here is derived from an EMBL/GenBank/DDBJ whole genome shotgun (WGS) entry which is preliminary data.</text>
</comment>
<dbReference type="AlphaFoldDB" id="A0A7W9WBA9"/>
<organism evidence="3 4">
    <name type="scientific">Hymenobacter luteus</name>
    <dbReference type="NCBI Taxonomy" id="1411122"/>
    <lineage>
        <taxon>Bacteria</taxon>
        <taxon>Pseudomonadati</taxon>
        <taxon>Bacteroidota</taxon>
        <taxon>Cytophagia</taxon>
        <taxon>Cytophagales</taxon>
        <taxon>Hymenobacteraceae</taxon>
        <taxon>Hymenobacter</taxon>
    </lineage>
</organism>
<dbReference type="Proteomes" id="UP000532746">
    <property type="component" value="Unassembled WGS sequence"/>
</dbReference>
<feature type="chain" id="PRO_5030518144" evidence="2">
    <location>
        <begin position="25"/>
        <end position="163"/>
    </location>
</feature>
<protein>
    <submittedName>
        <fullName evidence="3">Spy/CpxP family protein refolding chaperone</fullName>
    </submittedName>
</protein>